<keyword evidence="2" id="KW-0812">Transmembrane</keyword>
<evidence type="ECO:0000313" key="4">
    <source>
        <dbReference type="EMBL" id="CAE0266881.1"/>
    </source>
</evidence>
<keyword evidence="2" id="KW-1133">Transmembrane helix</keyword>
<proteinExistence type="predicted"/>
<evidence type="ECO:0008006" key="5">
    <source>
        <dbReference type="Google" id="ProtNLM"/>
    </source>
</evidence>
<evidence type="ECO:0000256" key="2">
    <source>
        <dbReference type="SAM" id="Phobius"/>
    </source>
</evidence>
<feature type="compositionally biased region" description="Basic and acidic residues" evidence="1">
    <location>
        <begin position="152"/>
        <end position="163"/>
    </location>
</feature>
<sequence>MASVGCSIYSDCVACTQDPSCGWCNSDTQYNGAYGSACKVGTVVGPEPALSSTCPSSLSFPPIPSSHASRVATVPSSTWIFNNTADQCPNALTPGTSLSFLIYIGVPVAAIGAFVLIIFCCVFRQRGSKFNEALKGKRRRERALARTGGGGEEGRRSTIFDNRDADDLRRRSTALGGYMGGGRAGSIVEAMHGTTFRPTAFMGGAELQREKEKSKRKSKRKETELEERDALREPILAGDEDN</sequence>
<organism evidence="4">
    <name type="scientific">Palpitomonas bilix</name>
    <dbReference type="NCBI Taxonomy" id="652834"/>
    <lineage>
        <taxon>Eukaryota</taxon>
        <taxon>Eukaryota incertae sedis</taxon>
    </lineage>
</organism>
<protein>
    <recommendedName>
        <fullName evidence="5">PSI domain-containing protein</fullName>
    </recommendedName>
</protein>
<feature type="region of interest" description="Disordered" evidence="1">
    <location>
        <begin position="137"/>
        <end position="163"/>
    </location>
</feature>
<feature type="region of interest" description="Disordered" evidence="1">
    <location>
        <begin position="199"/>
        <end position="242"/>
    </location>
</feature>
<dbReference type="AlphaFoldDB" id="A0A7S3LVT6"/>
<evidence type="ECO:0000313" key="3">
    <source>
        <dbReference type="EMBL" id="CAE0266880.1"/>
    </source>
</evidence>
<gene>
    <name evidence="3" type="ORF">PBIL07802_LOCUS29222</name>
    <name evidence="4" type="ORF">PBIL07802_LOCUS29223</name>
</gene>
<feature type="transmembrane region" description="Helical" evidence="2">
    <location>
        <begin position="100"/>
        <end position="123"/>
    </location>
</feature>
<accession>A0A7S3LVT6</accession>
<dbReference type="EMBL" id="HBIB01044691">
    <property type="protein sequence ID" value="CAE0266881.1"/>
    <property type="molecule type" value="Transcribed_RNA"/>
</dbReference>
<keyword evidence="2" id="KW-0472">Membrane</keyword>
<dbReference type="EMBL" id="HBIB01044690">
    <property type="protein sequence ID" value="CAE0266880.1"/>
    <property type="molecule type" value="Transcribed_RNA"/>
</dbReference>
<name>A0A7S3LVT6_9EUKA</name>
<evidence type="ECO:0000256" key="1">
    <source>
        <dbReference type="SAM" id="MobiDB-lite"/>
    </source>
</evidence>
<reference evidence="4" key="1">
    <citation type="submission" date="2021-01" db="EMBL/GenBank/DDBJ databases">
        <authorList>
            <person name="Corre E."/>
            <person name="Pelletier E."/>
            <person name="Niang G."/>
            <person name="Scheremetjew M."/>
            <person name="Finn R."/>
            <person name="Kale V."/>
            <person name="Holt S."/>
            <person name="Cochrane G."/>
            <person name="Meng A."/>
            <person name="Brown T."/>
            <person name="Cohen L."/>
        </authorList>
    </citation>
    <scope>NUCLEOTIDE SEQUENCE</scope>
    <source>
        <strain evidence="4">NIES-2562</strain>
    </source>
</reference>